<gene>
    <name evidence="1" type="ORF">ALECFALPRED_010005</name>
</gene>
<sequence>MLLSVYRTAFVLLDNFGLDPVEEEPEDFLLDEEIQRQNALILLTGDAGLSAPVTFECIKAKLLSIEREDSGAYGDVQDIRVSLLTAVRPYIAADRSMGPHTENISIDTKTATEWEWAYEIFQKIDDKGIAAVKEAASARS</sequence>
<keyword evidence="2" id="KW-1185">Reference proteome</keyword>
<evidence type="ECO:0000313" key="1">
    <source>
        <dbReference type="EMBL" id="CAF9942760.1"/>
    </source>
</evidence>
<dbReference type="AlphaFoldDB" id="A0A8H3J8E8"/>
<protein>
    <submittedName>
        <fullName evidence="1">Uncharacterized protein</fullName>
    </submittedName>
</protein>
<dbReference type="Proteomes" id="UP000664203">
    <property type="component" value="Unassembled WGS sequence"/>
</dbReference>
<organism evidence="1 2">
    <name type="scientific">Alectoria fallacina</name>
    <dbReference type="NCBI Taxonomy" id="1903189"/>
    <lineage>
        <taxon>Eukaryota</taxon>
        <taxon>Fungi</taxon>
        <taxon>Dikarya</taxon>
        <taxon>Ascomycota</taxon>
        <taxon>Pezizomycotina</taxon>
        <taxon>Lecanoromycetes</taxon>
        <taxon>OSLEUM clade</taxon>
        <taxon>Lecanoromycetidae</taxon>
        <taxon>Lecanorales</taxon>
        <taxon>Lecanorineae</taxon>
        <taxon>Parmeliaceae</taxon>
        <taxon>Alectoria</taxon>
    </lineage>
</organism>
<reference evidence="1" key="1">
    <citation type="submission" date="2021-03" db="EMBL/GenBank/DDBJ databases">
        <authorList>
            <person name="Tagirdzhanova G."/>
        </authorList>
    </citation>
    <scope>NUCLEOTIDE SEQUENCE</scope>
</reference>
<dbReference type="OrthoDB" id="5235440at2759"/>
<dbReference type="EMBL" id="CAJPDR010000806">
    <property type="protein sequence ID" value="CAF9942760.1"/>
    <property type="molecule type" value="Genomic_DNA"/>
</dbReference>
<proteinExistence type="predicted"/>
<comment type="caution">
    <text evidence="1">The sequence shown here is derived from an EMBL/GenBank/DDBJ whole genome shotgun (WGS) entry which is preliminary data.</text>
</comment>
<accession>A0A8H3J8E8</accession>
<evidence type="ECO:0000313" key="2">
    <source>
        <dbReference type="Proteomes" id="UP000664203"/>
    </source>
</evidence>
<name>A0A8H3J8E8_9LECA</name>